<keyword evidence="9" id="KW-1185">Reference proteome</keyword>
<name>A0A8H6XJP3_9AGAR</name>
<dbReference type="GO" id="GO:0003677">
    <property type="term" value="F:DNA binding"/>
    <property type="evidence" value="ECO:0007669"/>
    <property type="project" value="UniProtKB-KW"/>
</dbReference>
<dbReference type="PANTHER" id="PTHR10328:SF3">
    <property type="entry name" value="PROTEIN MAX"/>
    <property type="match status" value="1"/>
</dbReference>
<feature type="domain" description="BHLH" evidence="7">
    <location>
        <begin position="71"/>
        <end position="123"/>
    </location>
</feature>
<dbReference type="SMART" id="SM00353">
    <property type="entry name" value="HLH"/>
    <property type="match status" value="1"/>
</dbReference>
<gene>
    <name evidence="8" type="ORF">MVEN_01831900</name>
</gene>
<feature type="region of interest" description="Disordered" evidence="6">
    <location>
        <begin position="187"/>
        <end position="207"/>
    </location>
</feature>
<evidence type="ECO:0000313" key="9">
    <source>
        <dbReference type="Proteomes" id="UP000620124"/>
    </source>
</evidence>
<reference evidence="8" key="1">
    <citation type="submission" date="2020-05" db="EMBL/GenBank/DDBJ databases">
        <title>Mycena genomes resolve the evolution of fungal bioluminescence.</title>
        <authorList>
            <person name="Tsai I.J."/>
        </authorList>
    </citation>
    <scope>NUCLEOTIDE SEQUENCE</scope>
    <source>
        <strain evidence="8">CCC161011</strain>
    </source>
</reference>
<dbReference type="GO" id="GO:0090575">
    <property type="term" value="C:RNA polymerase II transcription regulator complex"/>
    <property type="evidence" value="ECO:0007669"/>
    <property type="project" value="TreeGrafter"/>
</dbReference>
<sequence length="334" mass="36642">MPAQDKAPSSPAESSTSDGSTESVSTAPPRTPVSSAPPVPMPIFMNFTGEDTIKGVGGVRSKTTRRINTAERRATHNAVERQRRETLNGRFMDLAAMLSNLRDIRRPSKSLIVNSSIAHLHASHRHRIIAAQQLRMLKEETDALRHEANAWCLRAGAPFIEEPMRDESFGVVLSGELEFEAADMLPGDASEDEESGEQSPCGATAPRNVETLSTDEYALLQRRQLEHAEMLEQAYHAQVLQQHAHIARAGMHPSVSSHSFPPEYEILDAPPQYYTPAPAMAGLIPAAGFENPAMANGCDCAECTHPHPALAAKWAQERMLLAHHQELLEQRRGT</sequence>
<dbReference type="GO" id="GO:0003700">
    <property type="term" value="F:DNA-binding transcription factor activity"/>
    <property type="evidence" value="ECO:0007669"/>
    <property type="project" value="TreeGrafter"/>
</dbReference>
<keyword evidence="2" id="KW-0238">DNA-binding</keyword>
<dbReference type="InterPro" id="IPR036638">
    <property type="entry name" value="HLH_DNA-bd_sf"/>
</dbReference>
<dbReference type="Proteomes" id="UP000620124">
    <property type="component" value="Unassembled WGS sequence"/>
</dbReference>
<evidence type="ECO:0000256" key="3">
    <source>
        <dbReference type="ARBA" id="ARBA00023159"/>
    </source>
</evidence>
<evidence type="ECO:0000256" key="4">
    <source>
        <dbReference type="ARBA" id="ARBA00023163"/>
    </source>
</evidence>
<evidence type="ECO:0000256" key="2">
    <source>
        <dbReference type="ARBA" id="ARBA00023125"/>
    </source>
</evidence>
<dbReference type="AlphaFoldDB" id="A0A8H6XJP3"/>
<feature type="compositionally biased region" description="Pro residues" evidence="6">
    <location>
        <begin position="29"/>
        <end position="41"/>
    </location>
</feature>
<comment type="caution">
    <text evidence="8">The sequence shown here is derived from an EMBL/GenBank/DDBJ whole genome shotgun (WGS) entry which is preliminary data.</text>
</comment>
<keyword evidence="4" id="KW-0804">Transcription</keyword>
<dbReference type="PANTHER" id="PTHR10328">
    <property type="entry name" value="PROTEIN MAX MYC-ASSOCIATED FACTOR X"/>
    <property type="match status" value="1"/>
</dbReference>
<dbReference type="SUPFAM" id="SSF47459">
    <property type="entry name" value="HLH, helix-loop-helix DNA-binding domain"/>
    <property type="match status" value="1"/>
</dbReference>
<dbReference type="CDD" id="cd00083">
    <property type="entry name" value="bHLH_SF"/>
    <property type="match status" value="1"/>
</dbReference>
<dbReference type="Gene3D" id="4.10.280.10">
    <property type="entry name" value="Helix-loop-helix DNA-binding domain"/>
    <property type="match status" value="1"/>
</dbReference>
<dbReference type="GO" id="GO:0046983">
    <property type="term" value="F:protein dimerization activity"/>
    <property type="evidence" value="ECO:0007669"/>
    <property type="project" value="InterPro"/>
</dbReference>
<evidence type="ECO:0000256" key="1">
    <source>
        <dbReference type="ARBA" id="ARBA00023015"/>
    </source>
</evidence>
<evidence type="ECO:0000256" key="5">
    <source>
        <dbReference type="ARBA" id="ARBA00023242"/>
    </source>
</evidence>
<dbReference type="PROSITE" id="PS50888">
    <property type="entry name" value="BHLH"/>
    <property type="match status" value="1"/>
</dbReference>
<protein>
    <submittedName>
        <fullName evidence="8">BHLH domain-containing protein</fullName>
    </submittedName>
</protein>
<keyword evidence="3" id="KW-0010">Activator</keyword>
<organism evidence="8 9">
    <name type="scientific">Mycena venus</name>
    <dbReference type="NCBI Taxonomy" id="2733690"/>
    <lineage>
        <taxon>Eukaryota</taxon>
        <taxon>Fungi</taxon>
        <taxon>Dikarya</taxon>
        <taxon>Basidiomycota</taxon>
        <taxon>Agaricomycotina</taxon>
        <taxon>Agaricomycetes</taxon>
        <taxon>Agaricomycetidae</taxon>
        <taxon>Agaricales</taxon>
        <taxon>Marasmiineae</taxon>
        <taxon>Mycenaceae</taxon>
        <taxon>Mycena</taxon>
    </lineage>
</organism>
<accession>A0A8H6XJP3</accession>
<dbReference type="InterPro" id="IPR011598">
    <property type="entry name" value="bHLH_dom"/>
</dbReference>
<feature type="compositionally biased region" description="Low complexity" evidence="6">
    <location>
        <begin position="14"/>
        <end position="26"/>
    </location>
</feature>
<dbReference type="OrthoDB" id="8964853at2759"/>
<evidence type="ECO:0000256" key="6">
    <source>
        <dbReference type="SAM" id="MobiDB-lite"/>
    </source>
</evidence>
<keyword evidence="1" id="KW-0805">Transcription regulation</keyword>
<dbReference type="EMBL" id="JACAZI010000017">
    <property type="protein sequence ID" value="KAF7342428.1"/>
    <property type="molecule type" value="Genomic_DNA"/>
</dbReference>
<evidence type="ECO:0000313" key="8">
    <source>
        <dbReference type="EMBL" id="KAF7342428.1"/>
    </source>
</evidence>
<evidence type="ECO:0000259" key="7">
    <source>
        <dbReference type="PROSITE" id="PS50888"/>
    </source>
</evidence>
<keyword evidence="5" id="KW-0539">Nucleus</keyword>
<feature type="region of interest" description="Disordered" evidence="6">
    <location>
        <begin position="1"/>
        <end position="42"/>
    </location>
</feature>
<dbReference type="Pfam" id="PF00010">
    <property type="entry name" value="HLH"/>
    <property type="match status" value="1"/>
</dbReference>
<proteinExistence type="predicted"/>
<dbReference type="GO" id="GO:0045944">
    <property type="term" value="P:positive regulation of transcription by RNA polymerase II"/>
    <property type="evidence" value="ECO:0007669"/>
    <property type="project" value="TreeGrafter"/>
</dbReference>